<dbReference type="FunFam" id="3.40.50.300:FF:000437">
    <property type="entry name" value="ATP-dependent DNA helicase DinG"/>
    <property type="match status" value="1"/>
</dbReference>
<evidence type="ECO:0000256" key="1">
    <source>
        <dbReference type="ARBA" id="ARBA00022485"/>
    </source>
</evidence>
<dbReference type="EMBL" id="CP034759">
    <property type="protein sequence ID" value="QBG34512.1"/>
    <property type="molecule type" value="Genomic_DNA"/>
</dbReference>
<dbReference type="OrthoDB" id="9805194at2"/>
<dbReference type="InterPro" id="IPR014001">
    <property type="entry name" value="Helicase_ATP-bd"/>
</dbReference>
<keyword evidence="5 11" id="KW-0347">Helicase</keyword>
<dbReference type="SUPFAM" id="SSF52540">
    <property type="entry name" value="P-loop containing nucleoside triphosphate hydrolases"/>
    <property type="match status" value="2"/>
</dbReference>
<dbReference type="GO" id="GO:0003677">
    <property type="term" value="F:DNA binding"/>
    <property type="evidence" value="ECO:0007669"/>
    <property type="project" value="UniProtKB-UniRule"/>
</dbReference>
<accession>A0A4P6P573</accession>
<evidence type="ECO:0000256" key="10">
    <source>
        <dbReference type="ARBA" id="ARBA00023235"/>
    </source>
</evidence>
<dbReference type="GO" id="GO:0006281">
    <property type="term" value="P:DNA repair"/>
    <property type="evidence" value="ECO:0007669"/>
    <property type="project" value="TreeGrafter"/>
</dbReference>
<organism evidence="13 14">
    <name type="scientific">Litorilituus sediminis</name>
    <dbReference type="NCBI Taxonomy" id="718192"/>
    <lineage>
        <taxon>Bacteria</taxon>
        <taxon>Pseudomonadati</taxon>
        <taxon>Pseudomonadota</taxon>
        <taxon>Gammaproteobacteria</taxon>
        <taxon>Alteromonadales</taxon>
        <taxon>Colwelliaceae</taxon>
        <taxon>Litorilituus</taxon>
    </lineage>
</organism>
<keyword evidence="6 11" id="KW-0067">ATP-binding</keyword>
<evidence type="ECO:0000256" key="7">
    <source>
        <dbReference type="ARBA" id="ARBA00023004"/>
    </source>
</evidence>
<evidence type="ECO:0000313" key="13">
    <source>
        <dbReference type="EMBL" id="QBG34512.1"/>
    </source>
</evidence>
<dbReference type="PANTHER" id="PTHR11472:SF59">
    <property type="entry name" value="ATP-DEPENDENT DNA HELICASE DING"/>
    <property type="match status" value="1"/>
</dbReference>
<dbReference type="GO" id="GO:0009432">
    <property type="term" value="P:SOS response"/>
    <property type="evidence" value="ECO:0007669"/>
    <property type="project" value="TreeGrafter"/>
</dbReference>
<dbReference type="AlphaFoldDB" id="A0A4P6P573"/>
<gene>
    <name evidence="11 13" type="primary">dinG</name>
    <name evidence="13" type="ORF">EMK97_01540</name>
</gene>
<comment type="caution">
    <text evidence="11">Lacks conserved residue(s) required for the propagation of feature annotation.</text>
</comment>
<evidence type="ECO:0000256" key="9">
    <source>
        <dbReference type="ARBA" id="ARBA00023125"/>
    </source>
</evidence>
<dbReference type="InterPro" id="IPR006555">
    <property type="entry name" value="ATP-dep_Helicase_C"/>
</dbReference>
<comment type="similarity">
    <text evidence="11">Belongs to the helicase family. DinG subfamily. Type 1 sub-subfamily.</text>
</comment>
<dbReference type="GO" id="GO:0051539">
    <property type="term" value="F:4 iron, 4 sulfur cluster binding"/>
    <property type="evidence" value="ECO:0007669"/>
    <property type="project" value="UniProtKB-UniRule"/>
</dbReference>
<keyword evidence="14" id="KW-1185">Reference proteome</keyword>
<dbReference type="HAMAP" id="MF_02205">
    <property type="entry name" value="DinG_proteobact"/>
    <property type="match status" value="1"/>
</dbReference>
<dbReference type="InterPro" id="IPR039000">
    <property type="entry name" value="DinG_proteobact"/>
</dbReference>
<sequence length="710" mass="79985">MLTDALKQVIRESYKAIGENLTNFSPRKQQNFLIAEIAKTLAGEYSKERKIITIEAGTGTGKSLAYSLGAIPLAIARDKKVCISTATVALQEQLVNKDLPFLKDYANINFDYVLVKGRQRYVCRQKLSQAVTSDSSQIGFTFAQKPDASDIRTLNAMHKALLDGSWQGDIDSWKTHLPQHIWQQVQSDKHSCLKHLSEHSHCPFHKARELMEQAHVLVINHSLLLADLELGGGKILSIPEDTYYIIDEAHHLPKVTRDHSSATITLKGALDWLKKLQETGDKMAKLIKSQKAISPSLKLADDCQDLLVEMQKVLTFIENNRASYFPVSEQSQAKFNQSDEQIYRFENGIIPSTLKNWAQDIQELSKKALNSLNKLYNSLIEAVKDGDCQLYLAEPLLAEAGFMIQRLENLQSLWAMYAKTDSEKAAPMARWLENLPVGENRKRQDFLLCASPIDVGFALEDMLWSQCEGAVLCSATLKALNSFDHFRYQAGLRADDGSQYQQVNSPFNYQENAQLIIADMLNEPSAKAFTQELINVMPNYLCASEEINKASLVLFSSYWQMKEVAKSLRSDHKLKILMQGEDSRQHIIDTHKKNCDNNKQSIIFGTQSFSEGLDLPGHYLTNLIITKLPFSVPTSPVEQAQAEHITAKGGNPFMTLSVPDTSKKLVQACGRLLRNEKDSGRIILLDKRVATKRYGKQLLDSLPPFKRLYE</sequence>
<dbReference type="InterPro" id="IPR045028">
    <property type="entry name" value="DinG/Rad3-like"/>
</dbReference>
<dbReference type="KEGG" id="lsd:EMK97_01540"/>
<keyword evidence="3 11" id="KW-0547">Nucleotide-binding</keyword>
<proteinExistence type="inferred from homology"/>
<dbReference type="GO" id="GO:0005524">
    <property type="term" value="F:ATP binding"/>
    <property type="evidence" value="ECO:0007669"/>
    <property type="project" value="UniProtKB-UniRule"/>
</dbReference>
<dbReference type="PROSITE" id="PS51193">
    <property type="entry name" value="HELICASE_ATP_BIND_2"/>
    <property type="match status" value="1"/>
</dbReference>
<dbReference type="GO" id="GO:0043139">
    <property type="term" value="F:5'-3' DNA helicase activity"/>
    <property type="evidence" value="ECO:0007669"/>
    <property type="project" value="UniProtKB-UniRule"/>
</dbReference>
<evidence type="ECO:0000313" key="14">
    <source>
        <dbReference type="Proteomes" id="UP000290244"/>
    </source>
</evidence>
<dbReference type="GO" id="GO:0046872">
    <property type="term" value="F:metal ion binding"/>
    <property type="evidence" value="ECO:0007669"/>
    <property type="project" value="UniProtKB-KW"/>
</dbReference>
<dbReference type="Proteomes" id="UP000290244">
    <property type="component" value="Chromosome"/>
</dbReference>
<dbReference type="NCBIfam" id="NF008729">
    <property type="entry name" value="PRK11747.1"/>
    <property type="match status" value="1"/>
</dbReference>
<keyword evidence="9 11" id="KW-0238">DNA-binding</keyword>
<evidence type="ECO:0000256" key="3">
    <source>
        <dbReference type="ARBA" id="ARBA00022741"/>
    </source>
</evidence>
<dbReference type="InterPro" id="IPR027417">
    <property type="entry name" value="P-loop_NTPase"/>
</dbReference>
<evidence type="ECO:0000256" key="11">
    <source>
        <dbReference type="HAMAP-Rule" id="MF_02205"/>
    </source>
</evidence>
<feature type="binding site" evidence="11">
    <location>
        <position position="192"/>
    </location>
    <ligand>
        <name>[4Fe-4S] cluster</name>
        <dbReference type="ChEBI" id="CHEBI:49883"/>
    </ligand>
</feature>
<dbReference type="InterPro" id="IPR014013">
    <property type="entry name" value="Helic_SF1/SF2_ATP-bd_DinG/Rad3"/>
</dbReference>
<evidence type="ECO:0000256" key="4">
    <source>
        <dbReference type="ARBA" id="ARBA00022801"/>
    </source>
</evidence>
<feature type="domain" description="Helicase ATP-binding" evidence="12">
    <location>
        <begin position="16"/>
        <end position="293"/>
    </location>
</feature>
<evidence type="ECO:0000256" key="2">
    <source>
        <dbReference type="ARBA" id="ARBA00022723"/>
    </source>
</evidence>
<dbReference type="EC" id="5.6.2.3" evidence="11"/>
<dbReference type="Gene3D" id="3.40.50.300">
    <property type="entry name" value="P-loop containing nucleotide triphosphate hydrolases"/>
    <property type="match status" value="2"/>
</dbReference>
<dbReference type="GO" id="GO:0033677">
    <property type="term" value="F:DNA/RNA helicase activity"/>
    <property type="evidence" value="ECO:0007669"/>
    <property type="project" value="TreeGrafter"/>
</dbReference>
<feature type="binding site" evidence="11">
    <location>
        <position position="202"/>
    </location>
    <ligand>
        <name>[4Fe-4S] cluster</name>
        <dbReference type="ChEBI" id="CHEBI:49883"/>
    </ligand>
</feature>
<comment type="function">
    <text evidence="11">DNA-dependent ATPase and 5'-3' DNA helicase. Unwinds D-loops, R-loops, forked DNA and G-quadruplex DNA.</text>
</comment>
<keyword evidence="7 11" id="KW-0408">Iron</keyword>
<protein>
    <recommendedName>
        <fullName evidence="11">ATP-dependent DNA helicase DinG</fullName>
        <ecNumber evidence="11">5.6.2.3</ecNumber>
    </recommendedName>
    <alternativeName>
        <fullName evidence="11">DNA 5'-3' helicase DinG</fullName>
    </alternativeName>
</protein>
<dbReference type="PANTHER" id="PTHR11472">
    <property type="entry name" value="DNA REPAIR DEAD HELICASE RAD3/XP-D SUBFAMILY MEMBER"/>
    <property type="match status" value="1"/>
</dbReference>
<dbReference type="SMART" id="SM00491">
    <property type="entry name" value="HELICc2"/>
    <property type="match status" value="1"/>
</dbReference>
<comment type="cofactor">
    <cofactor evidence="11">
        <name>[4Fe-4S] cluster</name>
        <dbReference type="ChEBI" id="CHEBI:49883"/>
    </cofactor>
    <text evidence="11">Binds 1 [4Fe-4S] cluster.</text>
</comment>
<dbReference type="Pfam" id="PF06733">
    <property type="entry name" value="DEAD_2"/>
    <property type="match status" value="1"/>
</dbReference>
<dbReference type="SMART" id="SM00487">
    <property type="entry name" value="DEXDc"/>
    <property type="match status" value="1"/>
</dbReference>
<keyword evidence="4 11" id="KW-0378">Hydrolase</keyword>
<evidence type="ECO:0000256" key="5">
    <source>
        <dbReference type="ARBA" id="ARBA00022806"/>
    </source>
</evidence>
<dbReference type="InterPro" id="IPR010614">
    <property type="entry name" value="RAD3-like_helicase_DEAD"/>
</dbReference>
<name>A0A4P6P573_9GAMM</name>
<reference evidence="13 14" key="1">
    <citation type="submission" date="2018-12" db="EMBL/GenBank/DDBJ databases">
        <title>Complete genome of Litorilituus sediminis.</title>
        <authorList>
            <person name="Liu A."/>
            <person name="Rong J."/>
        </authorList>
    </citation>
    <scope>NUCLEOTIDE SEQUENCE [LARGE SCALE GENOMIC DNA]</scope>
    <source>
        <strain evidence="13 14">JCM 17549</strain>
    </source>
</reference>
<keyword evidence="10 11" id="KW-0413">Isomerase</keyword>
<dbReference type="Pfam" id="PF13307">
    <property type="entry name" value="Helicase_C_2"/>
    <property type="match status" value="1"/>
</dbReference>
<dbReference type="RefSeq" id="WP_130598791.1">
    <property type="nucleotide sequence ID" value="NZ_CP034759.1"/>
</dbReference>
<comment type="catalytic activity">
    <reaction evidence="11">
        <text>ATP + H2O = ADP + phosphate + H(+)</text>
        <dbReference type="Rhea" id="RHEA:13065"/>
        <dbReference type="ChEBI" id="CHEBI:15377"/>
        <dbReference type="ChEBI" id="CHEBI:15378"/>
        <dbReference type="ChEBI" id="CHEBI:30616"/>
        <dbReference type="ChEBI" id="CHEBI:43474"/>
        <dbReference type="ChEBI" id="CHEBI:456216"/>
        <dbReference type="EC" id="5.6.2.3"/>
    </reaction>
</comment>
<evidence type="ECO:0000256" key="8">
    <source>
        <dbReference type="ARBA" id="ARBA00023014"/>
    </source>
</evidence>
<evidence type="ECO:0000259" key="12">
    <source>
        <dbReference type="PROSITE" id="PS51193"/>
    </source>
</evidence>
<dbReference type="GO" id="GO:0016887">
    <property type="term" value="F:ATP hydrolysis activity"/>
    <property type="evidence" value="ECO:0007669"/>
    <property type="project" value="RHEA"/>
</dbReference>
<keyword evidence="8 11" id="KW-0411">Iron-sulfur</keyword>
<keyword evidence="1 11" id="KW-0004">4Fe-4S</keyword>
<evidence type="ECO:0000256" key="6">
    <source>
        <dbReference type="ARBA" id="ARBA00022840"/>
    </source>
</evidence>
<keyword evidence="2 11" id="KW-0479">Metal-binding</keyword>
<feature type="binding site" evidence="11">
    <location>
        <position position="123"/>
    </location>
    <ligand>
        <name>[4Fe-4S] cluster</name>
        <dbReference type="ChEBI" id="CHEBI:49883"/>
    </ligand>
</feature>